<organism evidence="2 3">
    <name type="scientific">Dokdonia sinensis</name>
    <dbReference type="NCBI Taxonomy" id="2479847"/>
    <lineage>
        <taxon>Bacteria</taxon>
        <taxon>Pseudomonadati</taxon>
        <taxon>Bacteroidota</taxon>
        <taxon>Flavobacteriia</taxon>
        <taxon>Flavobacteriales</taxon>
        <taxon>Flavobacteriaceae</taxon>
        <taxon>Dokdonia</taxon>
    </lineage>
</organism>
<dbReference type="InterPro" id="IPR011990">
    <property type="entry name" value="TPR-like_helical_dom_sf"/>
</dbReference>
<evidence type="ECO:0000313" key="3">
    <source>
        <dbReference type="Proteomes" id="UP000281985"/>
    </source>
</evidence>
<accession>A0A3M0FZ61</accession>
<dbReference type="RefSeq" id="WP_121917624.1">
    <property type="nucleotide sequence ID" value="NZ_REFV01000009.1"/>
</dbReference>
<dbReference type="Pfam" id="PF13174">
    <property type="entry name" value="TPR_6"/>
    <property type="match status" value="1"/>
</dbReference>
<dbReference type="AlphaFoldDB" id="A0A3M0FZ61"/>
<feature type="transmembrane region" description="Helical" evidence="1">
    <location>
        <begin position="78"/>
        <end position="99"/>
    </location>
</feature>
<keyword evidence="1" id="KW-1133">Transmembrane helix</keyword>
<sequence length="242" mass="27850">MTNETLIEKYFTAGLTPEEQALFNSRLTQDPEFAARFELEKDLRAVLIDKGKEDLKTQFQILEDQRYNSDSTIEKSSFLKYAVAACIIIGTTLLAVNFFKPSLSNEELFAQNFQPYSNIIAPVERGETPDDLLGKSFALYEQGNYEEAQRKFQELYDASGDRYLLFYRANALLALDRSADAIEVFKSHQETTDNFLGKSKWYLALSYLKNNDSQKAIELLKEIKQTKTYNHERVDAIVDELE</sequence>
<gene>
    <name evidence="2" type="ORF">EAX61_10405</name>
</gene>
<dbReference type="EMBL" id="REFV01000009">
    <property type="protein sequence ID" value="RMB58021.1"/>
    <property type="molecule type" value="Genomic_DNA"/>
</dbReference>
<keyword evidence="3" id="KW-1185">Reference proteome</keyword>
<dbReference type="InterPro" id="IPR019734">
    <property type="entry name" value="TPR_rpt"/>
</dbReference>
<name>A0A3M0FZ61_9FLAO</name>
<evidence type="ECO:0000256" key="1">
    <source>
        <dbReference type="SAM" id="Phobius"/>
    </source>
</evidence>
<keyword evidence="1" id="KW-0812">Transmembrane</keyword>
<keyword evidence="1" id="KW-0472">Membrane</keyword>
<proteinExistence type="predicted"/>
<dbReference type="Proteomes" id="UP000281985">
    <property type="component" value="Unassembled WGS sequence"/>
</dbReference>
<reference evidence="2 3" key="1">
    <citation type="submission" date="2018-10" db="EMBL/GenBank/DDBJ databases">
        <title>Dokdonia luteus sp. nov., isolated from sea water.</title>
        <authorList>
            <person name="Zhou L.Y."/>
            <person name="Du Z.J."/>
        </authorList>
    </citation>
    <scope>NUCLEOTIDE SEQUENCE [LARGE SCALE GENOMIC DNA]</scope>
    <source>
        <strain evidence="2 3">SH27</strain>
    </source>
</reference>
<comment type="caution">
    <text evidence="2">The sequence shown here is derived from an EMBL/GenBank/DDBJ whole genome shotgun (WGS) entry which is preliminary data.</text>
</comment>
<dbReference type="OrthoDB" id="979271at2"/>
<dbReference type="SUPFAM" id="SSF48452">
    <property type="entry name" value="TPR-like"/>
    <property type="match status" value="1"/>
</dbReference>
<dbReference type="Gene3D" id="1.25.40.10">
    <property type="entry name" value="Tetratricopeptide repeat domain"/>
    <property type="match status" value="1"/>
</dbReference>
<evidence type="ECO:0000313" key="2">
    <source>
        <dbReference type="EMBL" id="RMB58021.1"/>
    </source>
</evidence>
<dbReference type="Pfam" id="PF13432">
    <property type="entry name" value="TPR_16"/>
    <property type="match status" value="1"/>
</dbReference>
<protein>
    <submittedName>
        <fullName evidence="2">Tetratricopeptide repeat protein</fullName>
    </submittedName>
</protein>